<reference evidence="3" key="1">
    <citation type="journal article" date="2017" name="Genome Biol.">
        <title>Comparative genomics reveals high biological diversity and specific adaptations in the industrially and medically important fungal genus Aspergillus.</title>
        <authorList>
            <person name="de Vries R.P."/>
            <person name="Riley R."/>
            <person name="Wiebenga A."/>
            <person name="Aguilar-Osorio G."/>
            <person name="Amillis S."/>
            <person name="Uchima C.A."/>
            <person name="Anderluh G."/>
            <person name="Asadollahi M."/>
            <person name="Askin M."/>
            <person name="Barry K."/>
            <person name="Battaglia E."/>
            <person name="Bayram O."/>
            <person name="Benocci T."/>
            <person name="Braus-Stromeyer S.A."/>
            <person name="Caldana C."/>
            <person name="Canovas D."/>
            <person name="Cerqueira G.C."/>
            <person name="Chen F."/>
            <person name="Chen W."/>
            <person name="Choi C."/>
            <person name="Clum A."/>
            <person name="Dos Santos R.A."/>
            <person name="Damasio A.R."/>
            <person name="Diallinas G."/>
            <person name="Emri T."/>
            <person name="Fekete E."/>
            <person name="Flipphi M."/>
            <person name="Freyberg S."/>
            <person name="Gallo A."/>
            <person name="Gournas C."/>
            <person name="Habgood R."/>
            <person name="Hainaut M."/>
            <person name="Harispe M.L."/>
            <person name="Henrissat B."/>
            <person name="Hilden K.S."/>
            <person name="Hope R."/>
            <person name="Hossain A."/>
            <person name="Karabika E."/>
            <person name="Karaffa L."/>
            <person name="Karanyi Z."/>
            <person name="Krasevec N."/>
            <person name="Kuo A."/>
            <person name="Kusch H."/>
            <person name="LaButti K."/>
            <person name="Lagendijk E.L."/>
            <person name="Lapidus A."/>
            <person name="Levasseur A."/>
            <person name="Lindquist E."/>
            <person name="Lipzen A."/>
            <person name="Logrieco A.F."/>
            <person name="MacCabe A."/>
            <person name="Maekelae M.R."/>
            <person name="Malavazi I."/>
            <person name="Melin P."/>
            <person name="Meyer V."/>
            <person name="Mielnichuk N."/>
            <person name="Miskei M."/>
            <person name="Molnar A.P."/>
            <person name="Mule G."/>
            <person name="Ngan C.Y."/>
            <person name="Orejas M."/>
            <person name="Orosz E."/>
            <person name="Ouedraogo J.P."/>
            <person name="Overkamp K.M."/>
            <person name="Park H.-S."/>
            <person name="Perrone G."/>
            <person name="Piumi F."/>
            <person name="Punt P.J."/>
            <person name="Ram A.F."/>
            <person name="Ramon A."/>
            <person name="Rauscher S."/>
            <person name="Record E."/>
            <person name="Riano-Pachon D.M."/>
            <person name="Robert V."/>
            <person name="Roehrig J."/>
            <person name="Ruller R."/>
            <person name="Salamov A."/>
            <person name="Salih N.S."/>
            <person name="Samson R.A."/>
            <person name="Sandor E."/>
            <person name="Sanguinetti M."/>
            <person name="Schuetze T."/>
            <person name="Sepcic K."/>
            <person name="Shelest E."/>
            <person name="Sherlock G."/>
            <person name="Sophianopoulou V."/>
            <person name="Squina F.M."/>
            <person name="Sun H."/>
            <person name="Susca A."/>
            <person name="Todd R.B."/>
            <person name="Tsang A."/>
            <person name="Unkles S.E."/>
            <person name="van de Wiele N."/>
            <person name="van Rossen-Uffink D."/>
            <person name="Oliveira J.V."/>
            <person name="Vesth T.C."/>
            <person name="Visser J."/>
            <person name="Yu J.-H."/>
            <person name="Zhou M."/>
            <person name="Andersen M.R."/>
            <person name="Archer D.B."/>
            <person name="Baker S.E."/>
            <person name="Benoit I."/>
            <person name="Brakhage A.A."/>
            <person name="Braus G.H."/>
            <person name="Fischer R."/>
            <person name="Frisvad J.C."/>
            <person name="Goldman G.H."/>
            <person name="Houbraken J."/>
            <person name="Oakley B."/>
            <person name="Pocsi I."/>
            <person name="Scazzocchio C."/>
            <person name="Seiboth B."/>
            <person name="vanKuyk P.A."/>
            <person name="Wortman J."/>
            <person name="Dyer P.S."/>
            <person name="Grigoriev I.V."/>
        </authorList>
    </citation>
    <scope>NUCLEOTIDE SEQUENCE [LARGE SCALE GENOMIC DNA]</scope>
    <source>
        <strain evidence="3">CBS 593.65</strain>
    </source>
</reference>
<protein>
    <submittedName>
        <fullName evidence="2">Uncharacterized protein</fullName>
    </submittedName>
</protein>
<accession>A0A1L9TR03</accession>
<dbReference type="RefSeq" id="XP_040705604.1">
    <property type="nucleotide sequence ID" value="XM_040849582.1"/>
</dbReference>
<proteinExistence type="predicted"/>
<evidence type="ECO:0000313" key="3">
    <source>
        <dbReference type="Proteomes" id="UP000184356"/>
    </source>
</evidence>
<dbReference type="VEuPathDB" id="FungiDB:ASPSYDRAFT_587124"/>
<dbReference type="STRING" id="1036612.A0A1L9TR03"/>
<name>A0A1L9TR03_9EURO</name>
<dbReference type="Proteomes" id="UP000184356">
    <property type="component" value="Unassembled WGS sequence"/>
</dbReference>
<evidence type="ECO:0000256" key="1">
    <source>
        <dbReference type="SAM" id="SignalP"/>
    </source>
</evidence>
<feature type="chain" id="PRO_5009887663" evidence="1">
    <location>
        <begin position="19"/>
        <end position="288"/>
    </location>
</feature>
<sequence>MRLHLNLLLLPLLPLTTAFTLNTKTPYWSYTAASLANTTSEECKTAYSAEIACDPYLLALVNANGMRPYLPSMQKSNFTDTCTKTCHDSLAQYIQNVEHACSGPGDGDGGGDAALKGVGVWGKMEFRNVPVVTVGRVLEYTLMSACAVDEKGENCYLSQSSVIPSKFGCSWGCAVAYWYNRHEYPYSEWQFGDTSGRDIEIDKDGNAREVNAMNGVLVQHSVFAEQMERAWEIVKGCMAGNGSGSGSGNSSFKTGIEGVAVGVKVGSGGDSMNGSNGSILYICFRCIL</sequence>
<feature type="signal peptide" evidence="1">
    <location>
        <begin position="1"/>
        <end position="18"/>
    </location>
</feature>
<dbReference type="EMBL" id="KV878583">
    <property type="protein sequence ID" value="OJJ61798.1"/>
    <property type="molecule type" value="Genomic_DNA"/>
</dbReference>
<keyword evidence="3" id="KW-1185">Reference proteome</keyword>
<gene>
    <name evidence="2" type="ORF">ASPSYDRAFT_587124</name>
</gene>
<dbReference type="OrthoDB" id="5985073at2759"/>
<organism evidence="2 3">
    <name type="scientific">Aspergillus sydowii CBS 593.65</name>
    <dbReference type="NCBI Taxonomy" id="1036612"/>
    <lineage>
        <taxon>Eukaryota</taxon>
        <taxon>Fungi</taxon>
        <taxon>Dikarya</taxon>
        <taxon>Ascomycota</taxon>
        <taxon>Pezizomycotina</taxon>
        <taxon>Eurotiomycetes</taxon>
        <taxon>Eurotiomycetidae</taxon>
        <taxon>Eurotiales</taxon>
        <taxon>Aspergillaceae</taxon>
        <taxon>Aspergillus</taxon>
        <taxon>Aspergillus subgen. Nidulantes</taxon>
    </lineage>
</organism>
<dbReference type="AlphaFoldDB" id="A0A1L9TR03"/>
<keyword evidence="1" id="KW-0732">Signal</keyword>
<evidence type="ECO:0000313" key="2">
    <source>
        <dbReference type="EMBL" id="OJJ61798.1"/>
    </source>
</evidence>
<dbReference type="GeneID" id="63765655"/>